<reference evidence="1 2" key="1">
    <citation type="journal article" date="2020" name="Nature">
        <title>Six reference-quality genomes reveal evolution of bat adaptations.</title>
        <authorList>
            <person name="Jebb D."/>
            <person name="Huang Z."/>
            <person name="Pippel M."/>
            <person name="Hughes G.M."/>
            <person name="Lavrichenko K."/>
            <person name="Devanna P."/>
            <person name="Winkler S."/>
            <person name="Jermiin L.S."/>
            <person name="Skirmuntt E.C."/>
            <person name="Katzourakis A."/>
            <person name="Burkitt-Gray L."/>
            <person name="Ray D.A."/>
            <person name="Sullivan K.A.M."/>
            <person name="Roscito J.G."/>
            <person name="Kirilenko B.M."/>
            <person name="Davalos L.M."/>
            <person name="Corthals A.P."/>
            <person name="Power M.L."/>
            <person name="Jones G."/>
            <person name="Ransome R.D."/>
            <person name="Dechmann D.K.N."/>
            <person name="Locatelli A.G."/>
            <person name="Puechmaille S.J."/>
            <person name="Fedrigo O."/>
            <person name="Jarvis E.D."/>
            <person name="Hiller M."/>
            <person name="Vernes S.C."/>
            <person name="Myers E.W."/>
            <person name="Teeling E.C."/>
        </authorList>
    </citation>
    <scope>NUCLEOTIDE SEQUENCE [LARGE SCALE GENOMIC DNA]</scope>
    <source>
        <strain evidence="1">MRhiFer1</strain>
        <tissue evidence="1">Lung</tissue>
    </source>
</reference>
<evidence type="ECO:0000313" key="1">
    <source>
        <dbReference type="EMBL" id="KAF6276074.1"/>
    </source>
</evidence>
<protein>
    <submittedName>
        <fullName evidence="1">Uncharacterized protein</fullName>
    </submittedName>
</protein>
<evidence type="ECO:0000313" key="2">
    <source>
        <dbReference type="Proteomes" id="UP000585614"/>
    </source>
</evidence>
<comment type="caution">
    <text evidence="1">The sequence shown here is derived from an EMBL/GenBank/DDBJ whole genome shotgun (WGS) entry which is preliminary data.</text>
</comment>
<gene>
    <name evidence="1" type="ORF">mRhiFer1_009430</name>
</gene>
<dbReference type="Proteomes" id="UP000585614">
    <property type="component" value="Unassembled WGS sequence"/>
</dbReference>
<sequence>MTMALNKGVRLDELSLARLKSGTQCGCGGHSTRGCHPGDLESSASFLPLYYILFLQERHSQPEVFRLPLQEAPRELLGALSFNQACFHSPFRLKVTFRIHQCNSSPSPSESGVFSLSCFKS</sequence>
<accession>A0A7J7RJD1</accession>
<dbReference type="EMBL" id="JACAGC010000026">
    <property type="protein sequence ID" value="KAF6276074.1"/>
    <property type="molecule type" value="Genomic_DNA"/>
</dbReference>
<dbReference type="AlphaFoldDB" id="A0A7J7RJD1"/>
<proteinExistence type="predicted"/>
<name>A0A7J7RJD1_RHIFE</name>
<organism evidence="1 2">
    <name type="scientific">Rhinolophus ferrumequinum</name>
    <name type="common">Greater horseshoe bat</name>
    <dbReference type="NCBI Taxonomy" id="59479"/>
    <lineage>
        <taxon>Eukaryota</taxon>
        <taxon>Metazoa</taxon>
        <taxon>Chordata</taxon>
        <taxon>Craniata</taxon>
        <taxon>Vertebrata</taxon>
        <taxon>Euteleostomi</taxon>
        <taxon>Mammalia</taxon>
        <taxon>Eutheria</taxon>
        <taxon>Laurasiatheria</taxon>
        <taxon>Chiroptera</taxon>
        <taxon>Yinpterochiroptera</taxon>
        <taxon>Rhinolophoidea</taxon>
        <taxon>Rhinolophidae</taxon>
        <taxon>Rhinolophinae</taxon>
        <taxon>Rhinolophus</taxon>
    </lineage>
</organism>